<dbReference type="GO" id="GO:0006508">
    <property type="term" value="P:proteolysis"/>
    <property type="evidence" value="ECO:0007669"/>
    <property type="project" value="UniProtKB-KW"/>
</dbReference>
<dbReference type="EC" id="3.4.19.3" evidence="9"/>
<dbReference type="InterPro" id="IPR036440">
    <property type="entry name" value="Peptidase_C15-like_sf"/>
</dbReference>
<proteinExistence type="inferred from homology"/>
<dbReference type="CDD" id="cd00501">
    <property type="entry name" value="Peptidase_C15"/>
    <property type="match status" value="1"/>
</dbReference>
<dbReference type="PROSITE" id="PS01333">
    <property type="entry name" value="PYRASE_GLU"/>
    <property type="match status" value="1"/>
</dbReference>
<gene>
    <name evidence="10" type="ORF">SAMN04488242_0891</name>
</gene>
<evidence type="ECO:0000256" key="9">
    <source>
        <dbReference type="PROSITE-ProRule" id="PRU10076"/>
    </source>
</evidence>
<keyword evidence="7" id="KW-0378">Hydrolase</keyword>
<dbReference type="PANTHER" id="PTHR23402:SF1">
    <property type="entry name" value="PYROGLUTAMYL-PEPTIDASE I"/>
    <property type="match status" value="1"/>
</dbReference>
<dbReference type="GO" id="GO:0005829">
    <property type="term" value="C:cytosol"/>
    <property type="evidence" value="ECO:0007669"/>
    <property type="project" value="InterPro"/>
</dbReference>
<reference evidence="10 11" key="1">
    <citation type="submission" date="2016-10" db="EMBL/GenBank/DDBJ databases">
        <authorList>
            <person name="de Groot N.N."/>
        </authorList>
    </citation>
    <scope>NUCLEOTIDE SEQUENCE [LARGE SCALE GENOMIC DNA]</scope>
    <source>
        <strain evidence="10 11">CGMCC 1.9159</strain>
    </source>
</reference>
<dbReference type="SUPFAM" id="SSF53182">
    <property type="entry name" value="Pyrrolidone carboxyl peptidase (pyroglutamate aminopeptidase)"/>
    <property type="match status" value="1"/>
</dbReference>
<accession>A0A1G9IET0</accession>
<keyword evidence="8" id="KW-0788">Thiol protease</keyword>
<keyword evidence="6" id="KW-0645">Protease</keyword>
<evidence type="ECO:0000313" key="10">
    <source>
        <dbReference type="EMBL" id="SDL23545.1"/>
    </source>
</evidence>
<feature type="active site" evidence="9">
    <location>
        <position position="78"/>
    </location>
</feature>
<evidence type="ECO:0000256" key="8">
    <source>
        <dbReference type="ARBA" id="ARBA00022807"/>
    </source>
</evidence>
<evidence type="ECO:0000256" key="3">
    <source>
        <dbReference type="ARBA" id="ARBA00004496"/>
    </source>
</evidence>
<sequence>MRILVTAFEPFGNDSENASAGALRELLATWRDPAVELVGAELPVVFDDASLRRAVAEYRPDLLVALGEAGGRHAITPERVARNEMSARIPDNAGARPQGEPVETGAPAERATALDVDTLVEAMREAGWAAEPSDEAGRFVCNFVAFHAYGMDVPSVFIHVPAVRSEGEAKVGAETGGAVTATRGREPRTVAELAEALAAALRRLRPSSPPSGRATTA</sequence>
<dbReference type="Gene3D" id="3.40.630.20">
    <property type="entry name" value="Peptidase C15, pyroglutamyl peptidase I-like"/>
    <property type="match status" value="1"/>
</dbReference>
<dbReference type="InterPro" id="IPR000816">
    <property type="entry name" value="Peptidase_C15"/>
</dbReference>
<dbReference type="PANTHER" id="PTHR23402">
    <property type="entry name" value="PROTEASE FAMILY C15 PYROGLUTAMYL-PEPTIDASE I-RELATED"/>
    <property type="match status" value="1"/>
</dbReference>
<dbReference type="PRINTS" id="PR00706">
    <property type="entry name" value="PYROGLUPTASE"/>
</dbReference>
<evidence type="ECO:0000256" key="7">
    <source>
        <dbReference type="ARBA" id="ARBA00022801"/>
    </source>
</evidence>
<dbReference type="InterPro" id="IPR016125">
    <property type="entry name" value="Peptidase_C15-like"/>
</dbReference>
<dbReference type="OrthoDB" id="9779738at2"/>
<keyword evidence="5" id="KW-0963">Cytoplasm</keyword>
<evidence type="ECO:0000256" key="5">
    <source>
        <dbReference type="ARBA" id="ARBA00022490"/>
    </source>
</evidence>
<dbReference type="EMBL" id="FNGP01000001">
    <property type="protein sequence ID" value="SDL23545.1"/>
    <property type="molecule type" value="Genomic_DNA"/>
</dbReference>
<dbReference type="InterPro" id="IPR033693">
    <property type="entry name" value="PGPEP1_Glu_AS"/>
</dbReference>
<evidence type="ECO:0000256" key="1">
    <source>
        <dbReference type="ARBA" id="ARBA00001770"/>
    </source>
</evidence>
<evidence type="ECO:0000313" key="11">
    <source>
        <dbReference type="Proteomes" id="UP000199475"/>
    </source>
</evidence>
<keyword evidence="11" id="KW-1185">Reference proteome</keyword>
<dbReference type="AlphaFoldDB" id="A0A1G9IET0"/>
<comment type="function">
    <text evidence="2">Removes 5-oxoproline from various penultimate amino acid residues except L-proline.</text>
</comment>
<dbReference type="RefSeq" id="WP_093249223.1">
    <property type="nucleotide sequence ID" value="NZ_FNGP01000001.1"/>
</dbReference>
<name>A0A1G9IET0_9ACTN</name>
<comment type="similarity">
    <text evidence="4">Belongs to the peptidase C15 family.</text>
</comment>
<evidence type="ECO:0000256" key="6">
    <source>
        <dbReference type="ARBA" id="ARBA00022670"/>
    </source>
</evidence>
<evidence type="ECO:0000256" key="2">
    <source>
        <dbReference type="ARBA" id="ARBA00002280"/>
    </source>
</evidence>
<dbReference type="Proteomes" id="UP000199475">
    <property type="component" value="Unassembled WGS sequence"/>
</dbReference>
<dbReference type="Pfam" id="PF01470">
    <property type="entry name" value="Peptidase_C15"/>
    <property type="match status" value="1"/>
</dbReference>
<protein>
    <recommendedName>
        <fullName evidence="9">Pyroglutamyl-peptidase I</fullName>
        <ecNumber evidence="9">3.4.19.3</ecNumber>
    </recommendedName>
</protein>
<organism evidence="10 11">
    <name type="scientific">Tessaracoccus oleiagri</name>
    <dbReference type="NCBI Taxonomy" id="686624"/>
    <lineage>
        <taxon>Bacteria</taxon>
        <taxon>Bacillati</taxon>
        <taxon>Actinomycetota</taxon>
        <taxon>Actinomycetes</taxon>
        <taxon>Propionibacteriales</taxon>
        <taxon>Propionibacteriaceae</taxon>
        <taxon>Tessaracoccus</taxon>
    </lineage>
</organism>
<comment type="subcellular location">
    <subcellularLocation>
        <location evidence="3">Cytoplasm</location>
    </subcellularLocation>
</comment>
<dbReference type="GO" id="GO:0016920">
    <property type="term" value="F:pyroglutamyl-peptidase activity"/>
    <property type="evidence" value="ECO:0007669"/>
    <property type="project" value="UniProtKB-EC"/>
</dbReference>
<comment type="catalytic activity">
    <reaction evidence="1 9">
        <text>Release of an N-terminal pyroglutamyl group from a polypeptide, the second amino acid generally not being Pro.</text>
        <dbReference type="EC" id="3.4.19.3"/>
    </reaction>
</comment>
<evidence type="ECO:0000256" key="4">
    <source>
        <dbReference type="ARBA" id="ARBA00006641"/>
    </source>
</evidence>